<sequence>MPPVPEDADLDWDLGSPSRSPRRMIIVVVSIVGAILAAVWAWHVLRPGAEPPTVRVTNAATDSVVLATPSGYEGQAGYPVGFPHTELGAVSAAAATLEAAWTLDAAQAEQAAVLYVPPDQQEAARAGARDTVASWRETLGLPKTGALPDGAAMRTRTIGVQWRVRAQDQIQVSVLVQVTATKGTQDTDPIYSSPYAMNLIMTWHPDMRAGGKGDWVNIPDPSPGALPAVALPGTPEFTAAGWKSLSAPDPSPDPDSTP</sequence>
<dbReference type="AlphaFoldDB" id="A0A852UZ59"/>
<keyword evidence="2" id="KW-0812">Transmembrane</keyword>
<evidence type="ECO:0000313" key="3">
    <source>
        <dbReference type="EMBL" id="NYF41220.1"/>
    </source>
</evidence>
<feature type="region of interest" description="Disordered" evidence="1">
    <location>
        <begin position="239"/>
        <end position="258"/>
    </location>
</feature>
<proteinExistence type="predicted"/>
<keyword evidence="4" id="KW-1185">Reference proteome</keyword>
<name>A0A852UZ59_9ACTN</name>
<keyword evidence="2" id="KW-0472">Membrane</keyword>
<dbReference type="Proteomes" id="UP000576393">
    <property type="component" value="Unassembled WGS sequence"/>
</dbReference>
<protein>
    <submittedName>
        <fullName evidence="3">Uncharacterized protein</fullName>
    </submittedName>
</protein>
<dbReference type="EMBL" id="JACCCO010000001">
    <property type="protein sequence ID" value="NYF41220.1"/>
    <property type="molecule type" value="Genomic_DNA"/>
</dbReference>
<evidence type="ECO:0000256" key="1">
    <source>
        <dbReference type="SAM" id="MobiDB-lite"/>
    </source>
</evidence>
<comment type="caution">
    <text evidence="3">The sequence shown here is derived from an EMBL/GenBank/DDBJ whole genome shotgun (WGS) entry which is preliminary data.</text>
</comment>
<organism evidence="3 4">
    <name type="scientific">Streptosporangium sandarakinum</name>
    <dbReference type="NCBI Taxonomy" id="1260955"/>
    <lineage>
        <taxon>Bacteria</taxon>
        <taxon>Bacillati</taxon>
        <taxon>Actinomycetota</taxon>
        <taxon>Actinomycetes</taxon>
        <taxon>Streptosporangiales</taxon>
        <taxon>Streptosporangiaceae</taxon>
        <taxon>Streptosporangium</taxon>
    </lineage>
</organism>
<reference evidence="3 4" key="1">
    <citation type="submission" date="2020-07" db="EMBL/GenBank/DDBJ databases">
        <title>Sequencing the genomes of 1000 actinobacteria strains.</title>
        <authorList>
            <person name="Klenk H.-P."/>
        </authorList>
    </citation>
    <scope>NUCLEOTIDE SEQUENCE [LARGE SCALE GENOMIC DNA]</scope>
    <source>
        <strain evidence="3 4">DSM 45763</strain>
    </source>
</reference>
<feature type="compositionally biased region" description="Pro residues" evidence="1">
    <location>
        <begin position="249"/>
        <end position="258"/>
    </location>
</feature>
<gene>
    <name evidence="3" type="ORF">HDA43_003379</name>
</gene>
<dbReference type="RefSeq" id="WP_346018367.1">
    <property type="nucleotide sequence ID" value="NZ_CP192034.1"/>
</dbReference>
<evidence type="ECO:0000256" key="2">
    <source>
        <dbReference type="SAM" id="Phobius"/>
    </source>
</evidence>
<feature type="transmembrane region" description="Helical" evidence="2">
    <location>
        <begin position="24"/>
        <end position="45"/>
    </location>
</feature>
<keyword evidence="2" id="KW-1133">Transmembrane helix</keyword>
<accession>A0A852UZ59</accession>
<evidence type="ECO:0000313" key="4">
    <source>
        <dbReference type="Proteomes" id="UP000576393"/>
    </source>
</evidence>